<evidence type="ECO:0000313" key="1">
    <source>
        <dbReference type="EMBL" id="KAH1073036.1"/>
    </source>
</evidence>
<dbReference type="Proteomes" id="UP000828251">
    <property type="component" value="Unassembled WGS sequence"/>
</dbReference>
<protein>
    <recommendedName>
        <fullName evidence="3">RNase H type-1 domain-containing protein</fullName>
    </recommendedName>
</protein>
<feature type="non-terminal residue" evidence="1">
    <location>
        <position position="105"/>
    </location>
</feature>
<feature type="non-terminal residue" evidence="1">
    <location>
        <position position="1"/>
    </location>
</feature>
<comment type="caution">
    <text evidence="1">The sequence shown here is derived from an EMBL/GenBank/DDBJ whole genome shotgun (WGS) entry which is preliminary data.</text>
</comment>
<reference evidence="1 2" key="1">
    <citation type="journal article" date="2021" name="Plant Biotechnol. J.">
        <title>Multi-omics assisted identification of the key and species-specific regulatory components of drought-tolerant mechanisms in Gossypium stocksii.</title>
        <authorList>
            <person name="Yu D."/>
            <person name="Ke L."/>
            <person name="Zhang D."/>
            <person name="Wu Y."/>
            <person name="Sun Y."/>
            <person name="Mei J."/>
            <person name="Sun J."/>
            <person name="Sun Y."/>
        </authorList>
    </citation>
    <scope>NUCLEOTIDE SEQUENCE [LARGE SCALE GENOMIC DNA]</scope>
    <source>
        <strain evidence="2">cv. E1</strain>
        <tissue evidence="1">Leaf</tissue>
    </source>
</reference>
<accession>A0A9D3ZXL0</accession>
<organism evidence="1 2">
    <name type="scientific">Gossypium stocksii</name>
    <dbReference type="NCBI Taxonomy" id="47602"/>
    <lineage>
        <taxon>Eukaryota</taxon>
        <taxon>Viridiplantae</taxon>
        <taxon>Streptophyta</taxon>
        <taxon>Embryophyta</taxon>
        <taxon>Tracheophyta</taxon>
        <taxon>Spermatophyta</taxon>
        <taxon>Magnoliopsida</taxon>
        <taxon>eudicotyledons</taxon>
        <taxon>Gunneridae</taxon>
        <taxon>Pentapetalae</taxon>
        <taxon>rosids</taxon>
        <taxon>malvids</taxon>
        <taxon>Malvales</taxon>
        <taxon>Malvaceae</taxon>
        <taxon>Malvoideae</taxon>
        <taxon>Gossypium</taxon>
    </lineage>
</organism>
<evidence type="ECO:0008006" key="3">
    <source>
        <dbReference type="Google" id="ProtNLM"/>
    </source>
</evidence>
<name>A0A9D3ZXL0_9ROSI</name>
<keyword evidence="2" id="KW-1185">Reference proteome</keyword>
<sequence>IIEIDSILGKSCWVRDIFLKANHVSNQTLGRINDDSRNTIRWTSDDGWKKVNTDGAVCQLSSSATAGNKVADGLAKFAFSRPLSKVTFMQPLNEILQSVHNDLPD</sequence>
<gene>
    <name evidence="1" type="ORF">J1N35_025364</name>
</gene>
<evidence type="ECO:0000313" key="2">
    <source>
        <dbReference type="Proteomes" id="UP000828251"/>
    </source>
</evidence>
<dbReference type="AlphaFoldDB" id="A0A9D3ZXL0"/>
<dbReference type="EMBL" id="JAIQCV010000008">
    <property type="protein sequence ID" value="KAH1073036.1"/>
    <property type="molecule type" value="Genomic_DNA"/>
</dbReference>
<proteinExistence type="predicted"/>